<dbReference type="STRING" id="205920.ECH_0714"/>
<evidence type="ECO:0000313" key="1">
    <source>
        <dbReference type="EMBL" id="ABD45477.1"/>
    </source>
</evidence>
<dbReference type="Proteomes" id="UP000008320">
    <property type="component" value="Chromosome"/>
</dbReference>
<name>Q2GGB6_EHRCR</name>
<reference evidence="1 2" key="1">
    <citation type="journal article" date="2006" name="PLoS Genet.">
        <title>Comparative genomics of emerging human ehrlichiosis agents.</title>
        <authorList>
            <person name="Dunning Hotopp J.C."/>
            <person name="Lin M."/>
            <person name="Madupu R."/>
            <person name="Crabtree J."/>
            <person name="Angiuoli S.V."/>
            <person name="Eisen J.A."/>
            <person name="Seshadri R."/>
            <person name="Ren Q."/>
            <person name="Wu M."/>
            <person name="Utterback T.R."/>
            <person name="Smith S."/>
            <person name="Lewis M."/>
            <person name="Khouri H."/>
            <person name="Zhang C."/>
            <person name="Niu H."/>
            <person name="Lin Q."/>
            <person name="Ohashi N."/>
            <person name="Zhi N."/>
            <person name="Nelson W."/>
            <person name="Brinkac L.M."/>
            <person name="Dodson R.J."/>
            <person name="Rosovitz M.J."/>
            <person name="Sundaram J."/>
            <person name="Daugherty S.C."/>
            <person name="Davidsen T."/>
            <person name="Durkin A.S."/>
            <person name="Gwinn M."/>
            <person name="Haft D.H."/>
            <person name="Selengut J.D."/>
            <person name="Sullivan S.A."/>
            <person name="Zafar N."/>
            <person name="Zhou L."/>
            <person name="Benahmed F."/>
            <person name="Forberger H."/>
            <person name="Halpin R."/>
            <person name="Mulligan S."/>
            <person name="Robinson J."/>
            <person name="White O."/>
            <person name="Rikihisa Y."/>
            <person name="Tettelin H."/>
        </authorList>
    </citation>
    <scope>NUCLEOTIDE SEQUENCE [LARGE SCALE GENOMIC DNA]</scope>
    <source>
        <strain evidence="2">ATCC CRL-10679 / Arkansas</strain>
    </source>
</reference>
<gene>
    <name evidence="1" type="ordered locus">ECH_0714</name>
</gene>
<evidence type="ECO:0000313" key="2">
    <source>
        <dbReference type="Proteomes" id="UP000008320"/>
    </source>
</evidence>
<keyword evidence="2" id="KW-1185">Reference proteome</keyword>
<dbReference type="HOGENOM" id="CLU_3135125_0_0_5"/>
<protein>
    <submittedName>
        <fullName evidence="1">Uncharacterized protein</fullName>
    </submittedName>
</protein>
<organism evidence="1 2">
    <name type="scientific">Ehrlichia chaffeensis (strain ATCC CRL-10679 / Arkansas)</name>
    <dbReference type="NCBI Taxonomy" id="205920"/>
    <lineage>
        <taxon>Bacteria</taxon>
        <taxon>Pseudomonadati</taxon>
        <taxon>Pseudomonadota</taxon>
        <taxon>Alphaproteobacteria</taxon>
        <taxon>Rickettsiales</taxon>
        <taxon>Anaplasmataceae</taxon>
        <taxon>Ehrlichia</taxon>
    </lineage>
</organism>
<accession>Q2GGB6</accession>
<dbReference type="EMBL" id="CP000236">
    <property type="protein sequence ID" value="ABD45477.1"/>
    <property type="molecule type" value="Genomic_DNA"/>
</dbReference>
<proteinExistence type="predicted"/>
<dbReference type="KEGG" id="ech:ECH_0714"/>
<dbReference type="AlphaFoldDB" id="Q2GGB6"/>
<sequence length="56" mass="6402">MNVVLVVVIQIHIVEYDVDNMLFRSGLKTIEFAVEKLILNECCFGGCDPNPYSRVR</sequence>